<dbReference type="RefSeq" id="WP_078273638.1">
    <property type="nucleotide sequence ID" value="NZ_CP087791.1"/>
</dbReference>
<evidence type="ECO:0000256" key="2">
    <source>
        <dbReference type="ARBA" id="ARBA00006577"/>
    </source>
</evidence>
<evidence type="ECO:0000256" key="1">
    <source>
        <dbReference type="ARBA" id="ARBA00000971"/>
    </source>
</evidence>
<organism evidence="11 12">
    <name type="scientific">Moraxella bovis</name>
    <dbReference type="NCBI Taxonomy" id="476"/>
    <lineage>
        <taxon>Bacteria</taxon>
        <taxon>Pseudomonadati</taxon>
        <taxon>Pseudomonadota</taxon>
        <taxon>Gammaproteobacteria</taxon>
        <taxon>Moraxellales</taxon>
        <taxon>Moraxellaceae</taxon>
        <taxon>Moraxella</taxon>
    </lineage>
</organism>
<keyword evidence="5 6" id="KW-0413">Isomerase</keyword>
<feature type="compositionally biased region" description="Basic and acidic residues" evidence="8">
    <location>
        <begin position="277"/>
        <end position="286"/>
    </location>
</feature>
<dbReference type="PROSITE" id="PS51257">
    <property type="entry name" value="PROKAR_LIPOPROTEIN"/>
    <property type="match status" value="1"/>
</dbReference>
<evidence type="ECO:0000256" key="7">
    <source>
        <dbReference type="RuleBase" id="RU003915"/>
    </source>
</evidence>
<dbReference type="GO" id="GO:0016020">
    <property type="term" value="C:membrane"/>
    <property type="evidence" value="ECO:0007669"/>
    <property type="project" value="InterPro"/>
</dbReference>
<evidence type="ECO:0000313" key="12">
    <source>
        <dbReference type="Proteomes" id="UP000254133"/>
    </source>
</evidence>
<dbReference type="SUPFAM" id="SSF54534">
    <property type="entry name" value="FKBP-like"/>
    <property type="match status" value="1"/>
</dbReference>
<dbReference type="InterPro" id="IPR001179">
    <property type="entry name" value="PPIase_FKBP_dom"/>
</dbReference>
<feature type="region of interest" description="Disordered" evidence="8">
    <location>
        <begin position="252"/>
        <end position="286"/>
    </location>
</feature>
<dbReference type="Pfam" id="PF00254">
    <property type="entry name" value="FKBP_C"/>
    <property type="match status" value="1"/>
</dbReference>
<keyword evidence="3 9" id="KW-0732">Signal</keyword>
<evidence type="ECO:0000256" key="6">
    <source>
        <dbReference type="PROSITE-ProRule" id="PRU00277"/>
    </source>
</evidence>
<dbReference type="InterPro" id="IPR008104">
    <property type="entry name" value="INFPOTNTIATR"/>
</dbReference>
<keyword evidence="4 6" id="KW-0697">Rotamase</keyword>
<dbReference type="Proteomes" id="UP000254133">
    <property type="component" value="Unassembled WGS sequence"/>
</dbReference>
<feature type="compositionally biased region" description="Low complexity" evidence="8">
    <location>
        <begin position="262"/>
        <end position="272"/>
    </location>
</feature>
<dbReference type="GO" id="GO:0006457">
    <property type="term" value="P:protein folding"/>
    <property type="evidence" value="ECO:0007669"/>
    <property type="project" value="InterPro"/>
</dbReference>
<protein>
    <recommendedName>
        <fullName evidence="7">Peptidyl-prolyl cis-trans isomerase</fullName>
        <ecNumber evidence="7">5.2.1.8</ecNumber>
    </recommendedName>
</protein>
<dbReference type="PROSITE" id="PS50059">
    <property type="entry name" value="FKBP_PPIASE"/>
    <property type="match status" value="1"/>
</dbReference>
<feature type="domain" description="PPIase FKBP-type" evidence="10">
    <location>
        <begin position="158"/>
        <end position="244"/>
    </location>
</feature>
<dbReference type="Gene3D" id="1.10.287.460">
    <property type="entry name" value="Peptidyl-prolyl cis-trans isomerase, FKBP-type, N-terminal domain"/>
    <property type="match status" value="1"/>
</dbReference>
<sequence>MKTTRTTFLMTALMASILALTGCNKDGDTAKPTSTANISEQSPEMDKISYILGHDAGRNLKEMDGEINPKIIATALSEGFEGKESKFTDEQARAIFEEYQKRKEADAVKELETKAKTNKEAGTKFLEENKAKEGVKTTPSGLQYKVITEGTGAKPKATDVVVTHYEGKTIDGKVFDSSYERGEPAQFDLGQMIPGFREGVQLMPAGSKYEFYMPSELGYGEAGSPPVIEPNSVLIFTVELLDEASAKKAAADAQAKAEEQMAEMMKQLEAQATQGEPKAEAEPAKK</sequence>
<comment type="catalytic activity">
    <reaction evidence="1 6 7">
        <text>[protein]-peptidylproline (omega=180) = [protein]-peptidylproline (omega=0)</text>
        <dbReference type="Rhea" id="RHEA:16237"/>
        <dbReference type="Rhea" id="RHEA-COMP:10747"/>
        <dbReference type="Rhea" id="RHEA-COMP:10748"/>
        <dbReference type="ChEBI" id="CHEBI:83833"/>
        <dbReference type="ChEBI" id="CHEBI:83834"/>
        <dbReference type="EC" id="5.2.1.8"/>
    </reaction>
</comment>
<feature type="signal peptide" evidence="9">
    <location>
        <begin position="1"/>
        <end position="21"/>
    </location>
</feature>
<name>A0A378PQP5_MORBO</name>
<dbReference type="InterPro" id="IPR036944">
    <property type="entry name" value="PPIase_FKBP_N_sf"/>
</dbReference>
<dbReference type="EC" id="5.2.1.8" evidence="7"/>
<evidence type="ECO:0000256" key="4">
    <source>
        <dbReference type="ARBA" id="ARBA00023110"/>
    </source>
</evidence>
<evidence type="ECO:0000259" key="10">
    <source>
        <dbReference type="PROSITE" id="PS50059"/>
    </source>
</evidence>
<feature type="chain" id="PRO_5016573342" description="Peptidyl-prolyl cis-trans isomerase" evidence="9">
    <location>
        <begin position="22"/>
        <end position="286"/>
    </location>
</feature>
<evidence type="ECO:0000256" key="5">
    <source>
        <dbReference type="ARBA" id="ARBA00023235"/>
    </source>
</evidence>
<dbReference type="PANTHER" id="PTHR43811">
    <property type="entry name" value="FKBP-TYPE PEPTIDYL-PROLYL CIS-TRANS ISOMERASE FKPA"/>
    <property type="match status" value="1"/>
</dbReference>
<comment type="similarity">
    <text evidence="2 7">Belongs to the FKBP-type PPIase family.</text>
</comment>
<evidence type="ECO:0000313" key="11">
    <source>
        <dbReference type="EMBL" id="STY90581.1"/>
    </source>
</evidence>
<reference evidence="11 12" key="1">
    <citation type="submission" date="2018-06" db="EMBL/GenBank/DDBJ databases">
        <authorList>
            <consortium name="Pathogen Informatics"/>
            <person name="Doyle S."/>
        </authorList>
    </citation>
    <scope>NUCLEOTIDE SEQUENCE [LARGE SCALE GENOMIC DNA]</scope>
    <source>
        <strain evidence="11 12">NCTC9426</strain>
    </source>
</reference>
<dbReference type="PRINTS" id="PR01730">
    <property type="entry name" value="INFPOTNTIATR"/>
</dbReference>
<dbReference type="AlphaFoldDB" id="A0A378PQP5"/>
<dbReference type="Pfam" id="PF01346">
    <property type="entry name" value="FKBP_N"/>
    <property type="match status" value="1"/>
</dbReference>
<dbReference type="Gene3D" id="3.10.50.40">
    <property type="match status" value="1"/>
</dbReference>
<dbReference type="InterPro" id="IPR046357">
    <property type="entry name" value="PPIase_dom_sf"/>
</dbReference>
<dbReference type="InterPro" id="IPR000774">
    <property type="entry name" value="PPIase_FKBP_N"/>
</dbReference>
<evidence type="ECO:0000256" key="8">
    <source>
        <dbReference type="SAM" id="MobiDB-lite"/>
    </source>
</evidence>
<dbReference type="EMBL" id="UGPZ01000002">
    <property type="protein sequence ID" value="STY90581.1"/>
    <property type="molecule type" value="Genomic_DNA"/>
</dbReference>
<accession>A0A378PQP5</accession>
<dbReference type="PANTHER" id="PTHR43811:SF19">
    <property type="entry name" value="39 KDA FK506-BINDING NUCLEAR PROTEIN"/>
    <property type="match status" value="1"/>
</dbReference>
<proteinExistence type="inferred from homology"/>
<evidence type="ECO:0000256" key="9">
    <source>
        <dbReference type="SAM" id="SignalP"/>
    </source>
</evidence>
<dbReference type="GO" id="GO:0003755">
    <property type="term" value="F:peptidyl-prolyl cis-trans isomerase activity"/>
    <property type="evidence" value="ECO:0007669"/>
    <property type="project" value="UniProtKB-UniRule"/>
</dbReference>
<gene>
    <name evidence="11" type="primary">fkpA</name>
    <name evidence="11" type="ORF">NCTC9426_00602</name>
</gene>
<evidence type="ECO:0000256" key="3">
    <source>
        <dbReference type="ARBA" id="ARBA00022729"/>
    </source>
</evidence>